<evidence type="ECO:0000313" key="7">
    <source>
        <dbReference type="Proteomes" id="UP000214973"/>
    </source>
</evidence>
<keyword evidence="7" id="KW-1185">Reference proteome</keyword>
<protein>
    <recommendedName>
        <fullName evidence="4">ABC-type quaternary amine transporter</fullName>
        <ecNumber evidence="4">7.6.2.9</ecNumber>
    </recommendedName>
</protein>
<dbReference type="GO" id="GO:0015418">
    <property type="term" value="F:ABC-type quaternary ammonium compound transporting activity"/>
    <property type="evidence" value="ECO:0007669"/>
    <property type="project" value="UniProtKB-EC"/>
</dbReference>
<dbReference type="Pfam" id="PF00005">
    <property type="entry name" value="ABC_tran"/>
    <property type="match status" value="1"/>
</dbReference>
<name>A0A239YGN6_9FIRM</name>
<dbReference type="PROSITE" id="PS00211">
    <property type="entry name" value="ABC_TRANSPORTER_1"/>
    <property type="match status" value="1"/>
</dbReference>
<dbReference type="AlphaFoldDB" id="A0A239YGN6"/>
<dbReference type="RefSeq" id="WP_095065174.1">
    <property type="nucleotide sequence ID" value="NZ_LT906470.1"/>
</dbReference>
<dbReference type="SUPFAM" id="SSF50331">
    <property type="entry name" value="MOP-like"/>
    <property type="match status" value="1"/>
</dbReference>
<keyword evidence="2" id="KW-0547">Nucleotide-binding</keyword>
<dbReference type="PANTHER" id="PTHR42781:SF4">
    <property type="entry name" value="SPERMIDINE_PUTRESCINE IMPORT ATP-BINDING PROTEIN POTA"/>
    <property type="match status" value="1"/>
</dbReference>
<dbReference type="SMART" id="SM00382">
    <property type="entry name" value="AAA"/>
    <property type="match status" value="1"/>
</dbReference>
<dbReference type="GO" id="GO:0016887">
    <property type="term" value="F:ATP hydrolysis activity"/>
    <property type="evidence" value="ECO:0007669"/>
    <property type="project" value="InterPro"/>
</dbReference>
<dbReference type="SUPFAM" id="SSF52540">
    <property type="entry name" value="P-loop containing nucleoside triphosphate hydrolases"/>
    <property type="match status" value="1"/>
</dbReference>
<dbReference type="InterPro" id="IPR003439">
    <property type="entry name" value="ABC_transporter-like_ATP-bd"/>
</dbReference>
<dbReference type="PANTHER" id="PTHR42781">
    <property type="entry name" value="SPERMIDINE/PUTRESCINE IMPORT ATP-BINDING PROTEIN POTA"/>
    <property type="match status" value="1"/>
</dbReference>
<feature type="domain" description="ABC transporter" evidence="5">
    <location>
        <begin position="3"/>
        <end position="233"/>
    </location>
</feature>
<keyword evidence="1" id="KW-0813">Transport</keyword>
<reference evidence="6 7" key="1">
    <citation type="submission" date="2017-06" db="EMBL/GenBank/DDBJ databases">
        <authorList>
            <consortium name="Pathogen Informatics"/>
        </authorList>
    </citation>
    <scope>NUCLEOTIDE SEQUENCE [LARGE SCALE GENOMIC DNA]</scope>
    <source>
        <strain evidence="6 7">NCTC12018</strain>
    </source>
</reference>
<sequence>MYVELCNVNKYYDTYHASKDINIGIEQGDVLALLGPSGSGKTTILRMIAGLETPDSGDIKINNTIVNTIAPRDRGIGFLFQNYALFRYMTVFENIAFGLEMQGLSKQDIKKRVTELLDLIGLSGLEKRHPSELSGGQKQRVAFARALAPRPNVLLLDEPFAAIDVKVKEELRSWLKETIKKVGITTIFVTHDQEEAVELADYIVVTNQGRVEQMGTSRDIYGAPQTPFVAQFMGKSTEVTSYRQLKGFETSIAGSSAIIRPESIKIYKKGSLKQYMSAAERGVIERILFKGNHMELWVRIGDIVTYSNADLDGMEFEVGEAVDVLIYRLYIFEHNMTHVVENSKMSTDNLYYI</sequence>
<evidence type="ECO:0000256" key="3">
    <source>
        <dbReference type="ARBA" id="ARBA00022840"/>
    </source>
</evidence>
<evidence type="ECO:0000256" key="4">
    <source>
        <dbReference type="ARBA" id="ARBA00066388"/>
    </source>
</evidence>
<gene>
    <name evidence="6" type="primary">cysA</name>
    <name evidence="6" type="ORF">SAMEA44547418_00330</name>
</gene>
<dbReference type="Proteomes" id="UP000214973">
    <property type="component" value="Chromosome 1"/>
</dbReference>
<organism evidence="6 7">
    <name type="scientific">Veillonella rodentium</name>
    <dbReference type="NCBI Taxonomy" id="248315"/>
    <lineage>
        <taxon>Bacteria</taxon>
        <taxon>Bacillati</taxon>
        <taxon>Bacillota</taxon>
        <taxon>Negativicutes</taxon>
        <taxon>Veillonellales</taxon>
        <taxon>Veillonellaceae</taxon>
        <taxon>Veillonella</taxon>
    </lineage>
</organism>
<keyword evidence="3 6" id="KW-0067">ATP-binding</keyword>
<dbReference type="Gene3D" id="3.40.50.300">
    <property type="entry name" value="P-loop containing nucleotide triphosphate hydrolases"/>
    <property type="match status" value="1"/>
</dbReference>
<dbReference type="InterPro" id="IPR050093">
    <property type="entry name" value="ABC_SmlMolc_Importer"/>
</dbReference>
<evidence type="ECO:0000256" key="2">
    <source>
        <dbReference type="ARBA" id="ARBA00022741"/>
    </source>
</evidence>
<dbReference type="EC" id="7.6.2.9" evidence="4"/>
<evidence type="ECO:0000259" key="5">
    <source>
        <dbReference type="PROSITE" id="PS50893"/>
    </source>
</evidence>
<dbReference type="InterPro" id="IPR027417">
    <property type="entry name" value="P-loop_NTPase"/>
</dbReference>
<evidence type="ECO:0000256" key="1">
    <source>
        <dbReference type="ARBA" id="ARBA00022448"/>
    </source>
</evidence>
<dbReference type="EMBL" id="LT906470">
    <property type="protein sequence ID" value="SNV58007.1"/>
    <property type="molecule type" value="Genomic_DNA"/>
</dbReference>
<dbReference type="InterPro" id="IPR017871">
    <property type="entry name" value="ABC_transporter-like_CS"/>
</dbReference>
<keyword evidence="6" id="KW-0378">Hydrolase</keyword>
<dbReference type="FunFam" id="3.40.50.300:FF:000425">
    <property type="entry name" value="Probable ABC transporter, ATP-binding subunit"/>
    <property type="match status" value="1"/>
</dbReference>
<evidence type="ECO:0000313" key="6">
    <source>
        <dbReference type="EMBL" id="SNV58007.1"/>
    </source>
</evidence>
<accession>A0A239YGN6</accession>
<dbReference type="GO" id="GO:0005524">
    <property type="term" value="F:ATP binding"/>
    <property type="evidence" value="ECO:0007669"/>
    <property type="project" value="UniProtKB-KW"/>
</dbReference>
<proteinExistence type="predicted"/>
<dbReference type="InterPro" id="IPR008995">
    <property type="entry name" value="Mo/tungstate-bd_C_term_dom"/>
</dbReference>
<dbReference type="PROSITE" id="PS50893">
    <property type="entry name" value="ABC_TRANSPORTER_2"/>
    <property type="match status" value="1"/>
</dbReference>
<dbReference type="KEGG" id="vrm:44547418_00330"/>
<dbReference type="InterPro" id="IPR003593">
    <property type="entry name" value="AAA+_ATPase"/>
</dbReference>